<protein>
    <submittedName>
        <fullName evidence="4">Transglycosylase SLT domain-containing protein</fullName>
    </submittedName>
</protein>
<gene>
    <name evidence="4" type="ORF">ACEZDE_28260</name>
</gene>
<keyword evidence="5" id="KW-1185">Reference proteome</keyword>
<sequence>MPAAQKRRLWGWAVVVAAAVVIGWTVQHHGRADGSTGAAGASGSARPSGSAGAAGSGTAGSSTAGSAAPSPSASLDQNDTALFAPQVVTYAKKAGIDPQLLMAILYNESYKPHDPAFQRSWQKLKPDAAFGIANMHKAAFDDTKQGRDFADRSWDELPDDPGLAIEAAAYYLHDLGRQLPAHLSTGLSRDELMALGYNTGAGNMQAFARGVKPGAQAQTYLDTLHQNWAKAGADVKAAESG</sequence>
<dbReference type="SUPFAM" id="SSF53955">
    <property type="entry name" value="Lysozyme-like"/>
    <property type="match status" value="1"/>
</dbReference>
<evidence type="ECO:0000313" key="5">
    <source>
        <dbReference type="Proteomes" id="UP001592531"/>
    </source>
</evidence>
<accession>A0ABV6W3C9</accession>
<evidence type="ECO:0000256" key="2">
    <source>
        <dbReference type="SAM" id="Phobius"/>
    </source>
</evidence>
<dbReference type="Gene3D" id="1.10.530.10">
    <property type="match status" value="1"/>
</dbReference>
<feature type="compositionally biased region" description="Low complexity" evidence="1">
    <location>
        <begin position="34"/>
        <end position="51"/>
    </location>
</feature>
<dbReference type="RefSeq" id="WP_380541871.1">
    <property type="nucleotide sequence ID" value="NZ_JBHFAB010000027.1"/>
</dbReference>
<dbReference type="Proteomes" id="UP001592531">
    <property type="component" value="Unassembled WGS sequence"/>
</dbReference>
<feature type="region of interest" description="Disordered" evidence="1">
    <location>
        <begin position="32"/>
        <end position="74"/>
    </location>
</feature>
<feature type="compositionally biased region" description="Low complexity" evidence="1">
    <location>
        <begin position="59"/>
        <end position="74"/>
    </location>
</feature>
<comment type="caution">
    <text evidence="4">The sequence shown here is derived from an EMBL/GenBank/DDBJ whole genome shotgun (WGS) entry which is preliminary data.</text>
</comment>
<name>A0ABV6W3C9_9ACTN</name>
<keyword evidence="2" id="KW-1133">Transmembrane helix</keyword>
<dbReference type="InterPro" id="IPR008258">
    <property type="entry name" value="Transglycosylase_SLT_dom_1"/>
</dbReference>
<keyword evidence="2" id="KW-0472">Membrane</keyword>
<proteinExistence type="predicted"/>
<feature type="domain" description="Transglycosylase SLT" evidence="3">
    <location>
        <begin position="90"/>
        <end position="206"/>
    </location>
</feature>
<keyword evidence="2" id="KW-0812">Transmembrane</keyword>
<dbReference type="InterPro" id="IPR023346">
    <property type="entry name" value="Lysozyme-like_dom_sf"/>
</dbReference>
<dbReference type="EMBL" id="JBHFAB010000027">
    <property type="protein sequence ID" value="MFC1420504.1"/>
    <property type="molecule type" value="Genomic_DNA"/>
</dbReference>
<reference evidence="4 5" key="1">
    <citation type="submission" date="2024-09" db="EMBL/GenBank/DDBJ databases">
        <authorList>
            <person name="Lee S.D."/>
        </authorList>
    </citation>
    <scope>NUCLEOTIDE SEQUENCE [LARGE SCALE GENOMIC DNA]</scope>
    <source>
        <strain evidence="4 5">N8-3</strain>
    </source>
</reference>
<dbReference type="Pfam" id="PF01464">
    <property type="entry name" value="SLT"/>
    <property type="match status" value="1"/>
</dbReference>
<organism evidence="4 5">
    <name type="scientific">Streptacidiphilus cavernicola</name>
    <dbReference type="NCBI Taxonomy" id="3342716"/>
    <lineage>
        <taxon>Bacteria</taxon>
        <taxon>Bacillati</taxon>
        <taxon>Actinomycetota</taxon>
        <taxon>Actinomycetes</taxon>
        <taxon>Kitasatosporales</taxon>
        <taxon>Streptomycetaceae</taxon>
        <taxon>Streptacidiphilus</taxon>
    </lineage>
</organism>
<evidence type="ECO:0000259" key="3">
    <source>
        <dbReference type="Pfam" id="PF01464"/>
    </source>
</evidence>
<feature type="transmembrane region" description="Helical" evidence="2">
    <location>
        <begin position="9"/>
        <end position="26"/>
    </location>
</feature>
<evidence type="ECO:0000313" key="4">
    <source>
        <dbReference type="EMBL" id="MFC1420504.1"/>
    </source>
</evidence>
<evidence type="ECO:0000256" key="1">
    <source>
        <dbReference type="SAM" id="MobiDB-lite"/>
    </source>
</evidence>